<dbReference type="InterPro" id="IPR016181">
    <property type="entry name" value="Acyl_CoA_acyltransferase"/>
</dbReference>
<gene>
    <name evidence="2" type="ORF">GCM10010123_39790</name>
</gene>
<dbReference type="PROSITE" id="PS51186">
    <property type="entry name" value="GNAT"/>
    <property type="match status" value="1"/>
</dbReference>
<dbReference type="SUPFAM" id="SSF55729">
    <property type="entry name" value="Acyl-CoA N-acyltransferases (Nat)"/>
    <property type="match status" value="1"/>
</dbReference>
<evidence type="ECO:0000259" key="1">
    <source>
        <dbReference type="PROSITE" id="PS51186"/>
    </source>
</evidence>
<dbReference type="Pfam" id="PF13302">
    <property type="entry name" value="Acetyltransf_3"/>
    <property type="match status" value="1"/>
</dbReference>
<proteinExistence type="predicted"/>
<dbReference type="PANTHER" id="PTHR43792">
    <property type="entry name" value="GNAT FAMILY, PUTATIVE (AFU_ORTHOLOGUE AFUA_3G00765)-RELATED-RELATED"/>
    <property type="match status" value="1"/>
</dbReference>
<dbReference type="InterPro" id="IPR051531">
    <property type="entry name" value="N-acetyltransferase"/>
</dbReference>
<protein>
    <submittedName>
        <fullName evidence="2">Acetyltransferase</fullName>
    </submittedName>
</protein>
<accession>A0A8J3BDG0</accession>
<dbReference type="RefSeq" id="WP_189171713.1">
    <property type="nucleotide sequence ID" value="NZ_BMQB01000010.1"/>
</dbReference>
<dbReference type="InterPro" id="IPR000182">
    <property type="entry name" value="GNAT_dom"/>
</dbReference>
<organism evidence="2 3">
    <name type="scientific">Pilimelia anulata</name>
    <dbReference type="NCBI Taxonomy" id="53371"/>
    <lineage>
        <taxon>Bacteria</taxon>
        <taxon>Bacillati</taxon>
        <taxon>Actinomycetota</taxon>
        <taxon>Actinomycetes</taxon>
        <taxon>Micromonosporales</taxon>
        <taxon>Micromonosporaceae</taxon>
        <taxon>Pilimelia</taxon>
    </lineage>
</organism>
<evidence type="ECO:0000313" key="3">
    <source>
        <dbReference type="Proteomes" id="UP000649739"/>
    </source>
</evidence>
<comment type="caution">
    <text evidence="2">The sequence shown here is derived from an EMBL/GenBank/DDBJ whole genome shotgun (WGS) entry which is preliminary data.</text>
</comment>
<feature type="domain" description="N-acetyltransferase" evidence="1">
    <location>
        <begin position="8"/>
        <end position="177"/>
    </location>
</feature>
<keyword evidence="3" id="KW-1185">Reference proteome</keyword>
<name>A0A8J3BDG0_9ACTN</name>
<dbReference type="EMBL" id="BMQB01000010">
    <property type="protein sequence ID" value="GGK05877.1"/>
    <property type="molecule type" value="Genomic_DNA"/>
</dbReference>
<dbReference type="AlphaFoldDB" id="A0A8J3BDG0"/>
<reference evidence="2" key="1">
    <citation type="journal article" date="2014" name="Int. J. Syst. Evol. Microbiol.">
        <title>Complete genome sequence of Corynebacterium casei LMG S-19264T (=DSM 44701T), isolated from a smear-ripened cheese.</title>
        <authorList>
            <consortium name="US DOE Joint Genome Institute (JGI-PGF)"/>
            <person name="Walter F."/>
            <person name="Albersmeier A."/>
            <person name="Kalinowski J."/>
            <person name="Ruckert C."/>
        </authorList>
    </citation>
    <scope>NUCLEOTIDE SEQUENCE</scope>
    <source>
        <strain evidence="2">JCM 3090</strain>
    </source>
</reference>
<reference evidence="2" key="2">
    <citation type="submission" date="2020-09" db="EMBL/GenBank/DDBJ databases">
        <authorList>
            <person name="Sun Q."/>
            <person name="Ohkuma M."/>
        </authorList>
    </citation>
    <scope>NUCLEOTIDE SEQUENCE</scope>
    <source>
        <strain evidence="2">JCM 3090</strain>
    </source>
</reference>
<dbReference type="Proteomes" id="UP000649739">
    <property type="component" value="Unassembled WGS sequence"/>
</dbReference>
<sequence length="178" mass="19105">MGFGTARLRAREWADADAERAYDLYRRDEVSRWLGSPPAPLTSLAGARERVASYRQRNADSAHPCGVWALERRDTGLVVGTALLKVLPRSDGATGPDVEVGWHLHPDSWGSGYATEAGRALLDRAFAAGLPAVYAVVYADNAASIAVTRRLGMAPLGPTDRWYGVTLESFVARPPAGG</sequence>
<dbReference type="PANTHER" id="PTHR43792:SF1">
    <property type="entry name" value="N-ACETYLTRANSFERASE DOMAIN-CONTAINING PROTEIN"/>
    <property type="match status" value="1"/>
</dbReference>
<evidence type="ECO:0000313" key="2">
    <source>
        <dbReference type="EMBL" id="GGK05877.1"/>
    </source>
</evidence>
<dbReference type="Gene3D" id="3.40.630.30">
    <property type="match status" value="1"/>
</dbReference>
<dbReference type="GO" id="GO:0016747">
    <property type="term" value="F:acyltransferase activity, transferring groups other than amino-acyl groups"/>
    <property type="evidence" value="ECO:0007669"/>
    <property type="project" value="InterPro"/>
</dbReference>